<proteinExistence type="predicted"/>
<dbReference type="EMBL" id="GU071098">
    <property type="protein sequence ID" value="ADO98153.1"/>
    <property type="molecule type" value="Genomic_DNA"/>
</dbReference>
<reference evidence="1 2" key="1">
    <citation type="journal article" date="2010" name="Environ. Microbiol.">
        <title>Genomic analysis of oceanic cyanobacterial myoviruses compared with T4-like myoviruses from diverse hosts and environments.</title>
        <authorList>
            <person name="Sullivan M.B."/>
            <person name="Huang K.H."/>
            <person name="Ignacio-Espinoza J.C."/>
            <person name="Berlin A.M."/>
            <person name="Kelly L."/>
            <person name="Weigele P.R."/>
            <person name="DeFrancesco A.S."/>
            <person name="Kern S.E."/>
            <person name="Thompson L.R."/>
            <person name="Young S."/>
            <person name="Yandava C."/>
            <person name="Fu R."/>
            <person name="Krastins B."/>
            <person name="Chase M."/>
            <person name="Sarracino D."/>
            <person name="Osburne M.S."/>
            <person name="Henn M.R."/>
            <person name="Chisholm S.W."/>
        </authorList>
    </citation>
    <scope>NUCLEOTIDE SEQUENCE [LARGE SCALE GENOMIC DNA]</scope>
    <source>
        <strain evidence="1">8109-3</strain>
    </source>
</reference>
<evidence type="ECO:0000313" key="2">
    <source>
        <dbReference type="Proteomes" id="UP000006527"/>
    </source>
</evidence>
<name>E3SL05_9CAUD</name>
<organism evidence="1 2">
    <name type="scientific">Synechococcus phage S-SSM7</name>
    <dbReference type="NCBI Taxonomy" id="445686"/>
    <lineage>
        <taxon>Viruses</taxon>
        <taxon>Duplodnaviria</taxon>
        <taxon>Heunggongvirae</taxon>
        <taxon>Uroviricota</taxon>
        <taxon>Caudoviricetes</taxon>
        <taxon>Pantevenvirales</taxon>
        <taxon>Kyanoviridae</taxon>
        <taxon>Lipsvirus</taxon>
        <taxon>Lipsvirus ssm7</taxon>
    </lineage>
</organism>
<dbReference type="RefSeq" id="YP_004324140.1">
    <property type="nucleotide sequence ID" value="NC_015287.1"/>
</dbReference>
<keyword evidence="2" id="KW-1185">Reference proteome</keyword>
<accession>E3SL05</accession>
<sequence>MAANNIKQQTTLTMADGRRIKYTVLKRSNAGRTMARRAWNNAAPKGSFMHQGMAVHAASINTGSKVSKAI</sequence>
<protein>
    <submittedName>
        <fullName evidence="1">Uncharacterized protein</fullName>
    </submittedName>
</protein>
<evidence type="ECO:0000313" key="1">
    <source>
        <dbReference type="EMBL" id="ADO98153.1"/>
    </source>
</evidence>
<dbReference type="GeneID" id="10328656"/>
<dbReference type="Proteomes" id="UP000006527">
    <property type="component" value="Segment"/>
</dbReference>
<gene>
    <name evidence="1" type="ORF">SSSM7_087</name>
</gene>
<dbReference type="KEGG" id="vg:10328656"/>